<dbReference type="EMBL" id="JAAVMB010000001">
    <property type="protein sequence ID" value="NKC66485.1"/>
    <property type="molecule type" value="Genomic_DNA"/>
</dbReference>
<reference evidence="2 3" key="1">
    <citation type="submission" date="2017-05" db="EMBL/GenBank/DDBJ databases">
        <title>Vagococcus spp. assemblies.</title>
        <authorList>
            <person name="Gulvik C.A."/>
        </authorList>
    </citation>
    <scope>NUCLEOTIDE SEQUENCE [LARGE SCALE GENOMIC DNA]</scope>
    <source>
        <strain evidence="2 3">NCFB 2497</strain>
    </source>
</reference>
<dbReference type="Gene3D" id="3.60.160.10">
    <property type="entry name" value="Mitochondrial biogenesis AIM24"/>
    <property type="match status" value="1"/>
</dbReference>
<protein>
    <submittedName>
        <fullName evidence="2">TIGR00266 family protein</fullName>
    </submittedName>
</protein>
<dbReference type="AlphaFoldDB" id="A0A369B2J8"/>
<dbReference type="SUPFAM" id="SSF51219">
    <property type="entry name" value="TRAP-like"/>
    <property type="match status" value="1"/>
</dbReference>
<accession>A0A369B2J8</accession>
<name>A0A369B2J8_9ENTE</name>
<dbReference type="PANTHER" id="PTHR43657">
    <property type="entry name" value="TRYPTOPHAN RNA-BINDING ATTENUATOR PROTEIN-LIKE PROTEIN"/>
    <property type="match status" value="1"/>
</dbReference>
<dbReference type="PANTHER" id="PTHR43657:SF1">
    <property type="entry name" value="ALTERED INHERITANCE OF MITOCHONDRIA PROTEIN 24, MITOCHONDRIAL"/>
    <property type="match status" value="1"/>
</dbReference>
<evidence type="ECO:0000313" key="1">
    <source>
        <dbReference type="EMBL" id="NKC66485.1"/>
    </source>
</evidence>
<keyword evidence="3" id="KW-1185">Reference proteome</keyword>
<dbReference type="InterPro" id="IPR036983">
    <property type="entry name" value="AIM24_sf"/>
</dbReference>
<evidence type="ECO:0000313" key="4">
    <source>
        <dbReference type="Proteomes" id="UP000521358"/>
    </source>
</evidence>
<organism evidence="2 3">
    <name type="scientific">Vagococcus fluvialis</name>
    <dbReference type="NCBI Taxonomy" id="2738"/>
    <lineage>
        <taxon>Bacteria</taxon>
        <taxon>Bacillati</taxon>
        <taxon>Bacillota</taxon>
        <taxon>Bacilli</taxon>
        <taxon>Lactobacillales</taxon>
        <taxon>Enterococcaceae</taxon>
        <taxon>Vagococcus</taxon>
    </lineage>
</organism>
<proteinExistence type="predicted"/>
<sequence>MKYTLTEGTAFPLVEVTLDKGEEIKIEHGSMVYHHGQISLEGKMNSNGKSGVGGFFSAVGRSMTSGESFYISHATSNEDGSKIAIAPGTIGAIRELVVGKTHWRLNTGVFLACDDTVSYNMVKQSVGKALFAGTGGLFVMESLGHGSLLVSSYGDIVELDLDGSKDFIIDNTHVVAWEDSLNYSIEVASGMFGFKTGEGLVNRFTGSGKVLIQTRNIQSLAGILSPFMNNGSSN</sequence>
<gene>
    <name evidence="2" type="ORF">CBF32_04035</name>
    <name evidence="1" type="ORF">HED35_00145</name>
</gene>
<dbReference type="NCBIfam" id="TIGR00266">
    <property type="entry name" value="TIGR00266 family protein"/>
    <property type="match status" value="1"/>
</dbReference>
<dbReference type="EMBL" id="NGJX01000003">
    <property type="protein sequence ID" value="RSU03849.1"/>
    <property type="molecule type" value="Genomic_DNA"/>
</dbReference>
<dbReference type="Proteomes" id="UP000288197">
    <property type="component" value="Unassembled WGS sequence"/>
</dbReference>
<evidence type="ECO:0000313" key="2">
    <source>
        <dbReference type="EMBL" id="RSU03849.1"/>
    </source>
</evidence>
<dbReference type="InterPro" id="IPR002838">
    <property type="entry name" value="AIM24"/>
</dbReference>
<reference evidence="1 4" key="2">
    <citation type="submission" date="2020-03" db="EMBL/GenBank/DDBJ databases">
        <title>Bacterial samples isolated from urine from healthy bovine heifers (Gyr breed).</title>
        <authorList>
            <person name="Giannattasio-Ferraz S."/>
            <person name="Maskeri L."/>
            <person name="Penido A."/>
            <person name="Barbosa-Stancioli E.F."/>
            <person name="Putonti C."/>
        </authorList>
    </citation>
    <scope>NUCLEOTIDE SEQUENCE [LARGE SCALE GENOMIC DNA]</scope>
    <source>
        <strain evidence="1 4">UFMG-H7</strain>
    </source>
</reference>
<dbReference type="Pfam" id="PF01987">
    <property type="entry name" value="AIM24"/>
    <property type="match status" value="1"/>
</dbReference>
<dbReference type="InterPro" id="IPR016031">
    <property type="entry name" value="Trp_RNA-bd_attenuator-like_dom"/>
</dbReference>
<dbReference type="RefSeq" id="WP_086340963.1">
    <property type="nucleotide sequence ID" value="NZ_CP081461.1"/>
</dbReference>
<evidence type="ECO:0000313" key="3">
    <source>
        <dbReference type="Proteomes" id="UP000288197"/>
    </source>
</evidence>
<comment type="caution">
    <text evidence="2">The sequence shown here is derived from an EMBL/GenBank/DDBJ whole genome shotgun (WGS) entry which is preliminary data.</text>
</comment>
<dbReference type="OrthoDB" id="9779518at2"/>
<dbReference type="GeneID" id="63145881"/>
<dbReference type="Proteomes" id="UP000521358">
    <property type="component" value="Unassembled WGS sequence"/>
</dbReference>